<sequence>MLSESEQSTIESNAESPPQRSSQRKNPQKQQSQEQSTSKNSQSTQSKKQQKDVSSKNQRKQAEPQQREVQEKGKNNKTDKRKKQYPLHIKEIMRLQKSTENQIPKLPFTRLLKEILQKHGDFRMQSTAVAAIQEATELYFVQLFDDAYKLTLHRQRVTLHSSDISLVLYIRGQTDPGVR</sequence>
<dbReference type="GO" id="GO:0030527">
    <property type="term" value="F:structural constituent of chromatin"/>
    <property type="evidence" value="ECO:0007669"/>
    <property type="project" value="InterPro"/>
</dbReference>
<protein>
    <recommendedName>
        <fullName evidence="3">Core Histone H2A/H2B/H3 domain-containing protein</fullName>
    </recommendedName>
</protein>
<dbReference type="SUPFAM" id="SSF47113">
    <property type="entry name" value="Histone-fold"/>
    <property type="match status" value="1"/>
</dbReference>
<evidence type="ECO:0000256" key="2">
    <source>
        <dbReference type="SAM" id="MobiDB-lite"/>
    </source>
</evidence>
<keyword evidence="5" id="KW-1185">Reference proteome</keyword>
<evidence type="ECO:0000256" key="1">
    <source>
        <dbReference type="ARBA" id="ARBA00010343"/>
    </source>
</evidence>
<feature type="compositionally biased region" description="Low complexity" evidence="2">
    <location>
        <begin position="28"/>
        <end position="47"/>
    </location>
</feature>
<dbReference type="PRINTS" id="PR00622">
    <property type="entry name" value="HISTONEH3"/>
</dbReference>
<reference evidence="4" key="1">
    <citation type="submission" date="2021-03" db="EMBL/GenBank/DDBJ databases">
        <title>Chromosome level genome of the anhydrobiotic midge Polypedilum vanderplanki.</title>
        <authorList>
            <person name="Yoshida Y."/>
            <person name="Kikawada T."/>
            <person name="Gusev O."/>
        </authorList>
    </citation>
    <scope>NUCLEOTIDE SEQUENCE</scope>
    <source>
        <strain evidence="4">NIAS01</strain>
        <tissue evidence="4">Whole body or cell culture</tissue>
    </source>
</reference>
<dbReference type="GO" id="GO:0003677">
    <property type="term" value="F:DNA binding"/>
    <property type="evidence" value="ECO:0007669"/>
    <property type="project" value="InterPro"/>
</dbReference>
<dbReference type="AlphaFoldDB" id="A0A9J6C3H5"/>
<dbReference type="EMBL" id="JADBJN010000002">
    <property type="protein sequence ID" value="KAG5676078.1"/>
    <property type="molecule type" value="Genomic_DNA"/>
</dbReference>
<dbReference type="InterPro" id="IPR000164">
    <property type="entry name" value="Histone_H3/CENP-A"/>
</dbReference>
<name>A0A9J6C3H5_POLVA</name>
<comment type="similarity">
    <text evidence="1">Belongs to the histone H3 family.</text>
</comment>
<dbReference type="Proteomes" id="UP001107558">
    <property type="component" value="Chromosome 2"/>
</dbReference>
<feature type="region of interest" description="Disordered" evidence="2">
    <location>
        <begin position="1"/>
        <end position="86"/>
    </location>
</feature>
<evidence type="ECO:0000259" key="3">
    <source>
        <dbReference type="Pfam" id="PF00125"/>
    </source>
</evidence>
<feature type="compositionally biased region" description="Polar residues" evidence="2">
    <location>
        <begin position="1"/>
        <end position="18"/>
    </location>
</feature>
<proteinExistence type="inferred from homology"/>
<organism evidence="4 5">
    <name type="scientific">Polypedilum vanderplanki</name>
    <name type="common">Sleeping chironomid midge</name>
    <dbReference type="NCBI Taxonomy" id="319348"/>
    <lineage>
        <taxon>Eukaryota</taxon>
        <taxon>Metazoa</taxon>
        <taxon>Ecdysozoa</taxon>
        <taxon>Arthropoda</taxon>
        <taxon>Hexapoda</taxon>
        <taxon>Insecta</taxon>
        <taxon>Pterygota</taxon>
        <taxon>Neoptera</taxon>
        <taxon>Endopterygota</taxon>
        <taxon>Diptera</taxon>
        <taxon>Nematocera</taxon>
        <taxon>Chironomoidea</taxon>
        <taxon>Chironomidae</taxon>
        <taxon>Chironominae</taxon>
        <taxon>Polypedilum</taxon>
        <taxon>Polypedilum</taxon>
    </lineage>
</organism>
<gene>
    <name evidence="4" type="ORF">PVAND_005932</name>
</gene>
<feature type="compositionally biased region" description="Basic and acidic residues" evidence="2">
    <location>
        <begin position="49"/>
        <end position="78"/>
    </location>
</feature>
<feature type="domain" description="Core Histone H2A/H2B/H3" evidence="3">
    <location>
        <begin position="89"/>
        <end position="170"/>
    </location>
</feature>
<dbReference type="OrthoDB" id="420022at2759"/>
<evidence type="ECO:0000313" key="5">
    <source>
        <dbReference type="Proteomes" id="UP001107558"/>
    </source>
</evidence>
<dbReference type="SMART" id="SM00428">
    <property type="entry name" value="H3"/>
    <property type="match status" value="1"/>
</dbReference>
<comment type="caution">
    <text evidence="4">The sequence shown here is derived from an EMBL/GenBank/DDBJ whole genome shotgun (WGS) entry which is preliminary data.</text>
</comment>
<dbReference type="GO" id="GO:0046982">
    <property type="term" value="F:protein heterodimerization activity"/>
    <property type="evidence" value="ECO:0007669"/>
    <property type="project" value="InterPro"/>
</dbReference>
<dbReference type="GO" id="GO:0000786">
    <property type="term" value="C:nucleosome"/>
    <property type="evidence" value="ECO:0007669"/>
    <property type="project" value="InterPro"/>
</dbReference>
<dbReference type="PANTHER" id="PTHR45810">
    <property type="entry name" value="HISTONE H3.2"/>
    <property type="match status" value="1"/>
</dbReference>
<dbReference type="Gene3D" id="1.10.20.10">
    <property type="entry name" value="Histone, subunit A"/>
    <property type="match status" value="1"/>
</dbReference>
<accession>A0A9J6C3H5</accession>
<dbReference type="InterPro" id="IPR007125">
    <property type="entry name" value="H2A/H2B/H3"/>
</dbReference>
<dbReference type="PANTHER" id="PTHR45810:SF1">
    <property type="entry name" value="HISTONE H3-LIKE CENTROMERIC PROTEIN A"/>
    <property type="match status" value="1"/>
</dbReference>
<dbReference type="Pfam" id="PF00125">
    <property type="entry name" value="Histone"/>
    <property type="match status" value="1"/>
</dbReference>
<evidence type="ECO:0000313" key="4">
    <source>
        <dbReference type="EMBL" id="KAG5676078.1"/>
    </source>
</evidence>
<dbReference type="InterPro" id="IPR009072">
    <property type="entry name" value="Histone-fold"/>
</dbReference>